<gene>
    <name evidence="3" type="ORF">HK100_009570</name>
</gene>
<dbReference type="Proteomes" id="UP001211907">
    <property type="component" value="Unassembled WGS sequence"/>
</dbReference>
<keyword evidence="4" id="KW-1185">Reference proteome</keyword>
<reference evidence="3" key="1">
    <citation type="submission" date="2020-05" db="EMBL/GenBank/DDBJ databases">
        <title>Phylogenomic resolution of chytrid fungi.</title>
        <authorList>
            <person name="Stajich J.E."/>
            <person name="Amses K."/>
            <person name="Simmons R."/>
            <person name="Seto K."/>
            <person name="Myers J."/>
            <person name="Bonds A."/>
            <person name="Quandt C.A."/>
            <person name="Barry K."/>
            <person name="Liu P."/>
            <person name="Grigoriev I."/>
            <person name="Longcore J.E."/>
            <person name="James T.Y."/>
        </authorList>
    </citation>
    <scope>NUCLEOTIDE SEQUENCE</scope>
    <source>
        <strain evidence="3">JEL0513</strain>
    </source>
</reference>
<evidence type="ECO:0000313" key="4">
    <source>
        <dbReference type="Proteomes" id="UP001211907"/>
    </source>
</evidence>
<evidence type="ECO:0000259" key="2">
    <source>
        <dbReference type="Pfam" id="PF01764"/>
    </source>
</evidence>
<dbReference type="GO" id="GO:0006629">
    <property type="term" value="P:lipid metabolic process"/>
    <property type="evidence" value="ECO:0007669"/>
    <property type="project" value="InterPro"/>
</dbReference>
<feature type="chain" id="PRO_5042121556" description="Fungal lipase-type domain-containing protein" evidence="1">
    <location>
        <begin position="21"/>
        <end position="380"/>
    </location>
</feature>
<proteinExistence type="predicted"/>
<dbReference type="InterPro" id="IPR002921">
    <property type="entry name" value="Fungal_lipase-type"/>
</dbReference>
<dbReference type="InterPro" id="IPR029058">
    <property type="entry name" value="AB_hydrolase_fold"/>
</dbReference>
<dbReference type="CDD" id="cd00519">
    <property type="entry name" value="Lipase_3"/>
    <property type="match status" value="1"/>
</dbReference>
<dbReference type="InterPro" id="IPR051218">
    <property type="entry name" value="Sec_MonoDiacylglyc_Lipase"/>
</dbReference>
<dbReference type="EMBL" id="JADGJH010000496">
    <property type="protein sequence ID" value="KAJ3127728.1"/>
    <property type="molecule type" value="Genomic_DNA"/>
</dbReference>
<dbReference type="Pfam" id="PF01764">
    <property type="entry name" value="Lipase_3"/>
    <property type="match status" value="1"/>
</dbReference>
<protein>
    <recommendedName>
        <fullName evidence="2">Fungal lipase-type domain-containing protein</fullName>
    </recommendedName>
</protein>
<dbReference type="PANTHER" id="PTHR45856">
    <property type="entry name" value="ALPHA/BETA-HYDROLASES SUPERFAMILY PROTEIN"/>
    <property type="match status" value="1"/>
</dbReference>
<dbReference type="Gene3D" id="3.40.50.1820">
    <property type="entry name" value="alpha/beta hydrolase"/>
    <property type="match status" value="1"/>
</dbReference>
<comment type="caution">
    <text evidence="3">The sequence shown here is derived from an EMBL/GenBank/DDBJ whole genome shotgun (WGS) entry which is preliminary data.</text>
</comment>
<dbReference type="SUPFAM" id="SSF53474">
    <property type="entry name" value="alpha/beta-Hydrolases"/>
    <property type="match status" value="1"/>
</dbReference>
<accession>A0AAD5T353</accession>
<keyword evidence="1" id="KW-0732">Signal</keyword>
<evidence type="ECO:0000256" key="1">
    <source>
        <dbReference type="SAM" id="SignalP"/>
    </source>
</evidence>
<sequence>MQLHALVYFSFAILAAAASSQFPDLPLVDTYGPNDPRATATEPAGYRQKHAAARQEFNSRMKGYDSFDALTKQRWTSYYNLEVSLPTLLGNWSVAEGWGSKNKAGTVSKRSYTGSGPDSASFLSQMKTYLYFAQSAYCASANINAWDCSSCVIANTEDIYAYPSTDGNEQGYIAVNTNLNAIIVSFRGSSNIENWINNLEFLPTSVPIPGVSSSVEVHNGFWTVWSTLQATTFAQLRTYRAAHPTYGVVFTGHSLGAAVAILAAVDAVVSGIVPAASTSVIDFGEPRVGNSAFYSYVLSLGFQQLSRVVNYNDIVPHFPLESWGFNHHTQEQWVDSASNLVYCNDVSNGGEDTNCANTVVPFVSITAHLDYFGIPLGGTC</sequence>
<name>A0AAD5T353_9FUNG</name>
<evidence type="ECO:0000313" key="3">
    <source>
        <dbReference type="EMBL" id="KAJ3127728.1"/>
    </source>
</evidence>
<dbReference type="PANTHER" id="PTHR45856:SF11">
    <property type="entry name" value="FUNGAL LIPASE-LIKE DOMAIN-CONTAINING PROTEIN"/>
    <property type="match status" value="1"/>
</dbReference>
<dbReference type="AlphaFoldDB" id="A0AAD5T353"/>
<organism evidence="3 4">
    <name type="scientific">Physocladia obscura</name>
    <dbReference type="NCBI Taxonomy" id="109957"/>
    <lineage>
        <taxon>Eukaryota</taxon>
        <taxon>Fungi</taxon>
        <taxon>Fungi incertae sedis</taxon>
        <taxon>Chytridiomycota</taxon>
        <taxon>Chytridiomycota incertae sedis</taxon>
        <taxon>Chytridiomycetes</taxon>
        <taxon>Chytridiales</taxon>
        <taxon>Chytriomycetaceae</taxon>
        <taxon>Physocladia</taxon>
    </lineage>
</organism>
<feature type="domain" description="Fungal lipase-type" evidence="2">
    <location>
        <begin position="183"/>
        <end position="321"/>
    </location>
</feature>
<feature type="signal peptide" evidence="1">
    <location>
        <begin position="1"/>
        <end position="20"/>
    </location>
</feature>